<feature type="region of interest" description="Disordered" evidence="1">
    <location>
        <begin position="565"/>
        <end position="616"/>
    </location>
</feature>
<name>A0A218YYE9_9HELO</name>
<evidence type="ECO:0000256" key="1">
    <source>
        <dbReference type="SAM" id="MobiDB-lite"/>
    </source>
</evidence>
<dbReference type="InParanoid" id="A0A218YYE9"/>
<feature type="region of interest" description="Disordered" evidence="1">
    <location>
        <begin position="729"/>
        <end position="779"/>
    </location>
</feature>
<dbReference type="EMBL" id="MZNU01000326">
    <property type="protein sequence ID" value="OWP00363.1"/>
    <property type="molecule type" value="Genomic_DNA"/>
</dbReference>
<feature type="region of interest" description="Disordered" evidence="1">
    <location>
        <begin position="1084"/>
        <end position="1160"/>
    </location>
</feature>
<feature type="compositionally biased region" description="Basic and acidic residues" evidence="1">
    <location>
        <begin position="729"/>
        <end position="761"/>
    </location>
</feature>
<feature type="region of interest" description="Disordered" evidence="1">
    <location>
        <begin position="59"/>
        <end position="160"/>
    </location>
</feature>
<dbReference type="STRING" id="503106.A0A218YYE9"/>
<feature type="compositionally biased region" description="Basic and acidic residues" evidence="1">
    <location>
        <begin position="694"/>
        <end position="706"/>
    </location>
</feature>
<reference evidence="2 3" key="1">
    <citation type="submission" date="2017-04" db="EMBL/GenBank/DDBJ databases">
        <title>Draft genome sequence of Marssonina coronaria NL1: causal agent of apple blotch.</title>
        <authorList>
            <person name="Cheng Q."/>
        </authorList>
    </citation>
    <scope>NUCLEOTIDE SEQUENCE [LARGE SCALE GENOMIC DNA]</scope>
    <source>
        <strain evidence="2 3">NL1</strain>
    </source>
</reference>
<sequence length="1160" mass="128763">MEGPNSYLPDDLVYDDLMANSGWPAPTDQQYSYPQQEAPDAYGRYSATHQSYDQFTLSQQPQYPQATYSNSPYTSQYQQHARPSDVFGPNSFDVDSSLSGAPSYHSHESSFSFDPHSHTLESATISPQSLQYSVPQSQTMSRSVSASNPQRQQNGLGNFYNQRTQSPALAYYNSAPNDSFQPAQLVDSNVQCQNPPNNIGGGAKQDVEKAVDDPVQSVQLITPRAQQTRVAPNTLRITHPEMHSESAVIKNRFEYAPFLAWEDTALVVPSGLKTTLPKYHPRRSKSGKNLVPGLDLSVLIPAGIPKRRSRPPKIKASTSGYQGTSGGPKPVIVNKLRDDGNSGANSPSTVTETSSSEEESSSEESEYEEDEEIPSQDISEIRGNIRPSSIPEGTRWDAIGIIWKDPNSSPSKEAITDAVLAYGNFISALRVQIKANSTKTEEAAARPAEVQRLKRERVILSDSLYQAIDAANVYGYGPIVDNLGGNHKLVNGLTTTLIECNKENDHQSKLPKAIFSLLAKFQNMTDDLLKRLKFDGIQKRWVKKGDEETKKDIVTILANTIDAKEKATKAKKEPEQAEYPKKMREKSDPPKTRNAEIALPPTKRAHEGDSSNGKANKKFALDTASTVNPSAKPIPIKRSGVNLLGIASRPIAKAIPKKREPSSPTESKLGAILASIAKPPELPKAPIAPPRAPETPEEKAKRERKESRRHLRVKFKVGSELEEIRLFKHEQAEDEGRQDEMLRDAHDDRLEGMMHKQRVSETMDEDEEYQPSEADLPYPEPIEINFSQLVKSSPFGPTYTTRGGSVPVVTAEQKTQQRREGLELMVIYTDPSDIPPTAKEPHQNNHGTDGTIDYEPERDIKLPTEPWMVQRLNEIYQYGPEQASQIALSRQSEQQWKARDRTRPPVPATHPLNNVSSALHQLVGPVQRPVAQAQQAIQVPSIVDQNAADEIYAQLSGIVAYLKGLPYPAVEPPQWLTDLNKRDEWVRGLARDNAAKQARAQAEAAKLQAAFYQQPQAHMMTAQYSQQVPAPPVSYMHPANSAGQNPRDDIAQQVQSYLAAYQNGDNNALQPQQFDYNSWALNSTGQEQSGHAEQQRWDPSWGNEDSKNHSQDKSLGNKSKRGFDMTMVDSPFGEDGEYMGKKKPGRFYRDAKGVKGPKCT</sequence>
<feature type="compositionally biased region" description="Pro residues" evidence="1">
    <location>
        <begin position="680"/>
        <end position="693"/>
    </location>
</feature>
<feature type="compositionally biased region" description="Polar residues" evidence="1">
    <location>
        <begin position="120"/>
        <end position="160"/>
    </location>
</feature>
<feature type="region of interest" description="Disordered" evidence="1">
    <location>
        <begin position="676"/>
        <end position="711"/>
    </location>
</feature>
<feature type="compositionally biased region" description="Basic and acidic residues" evidence="1">
    <location>
        <begin position="565"/>
        <end position="594"/>
    </location>
</feature>
<protein>
    <submittedName>
        <fullName evidence="2">Uncharacterized protein</fullName>
    </submittedName>
</protein>
<organism evidence="2 3">
    <name type="scientific">Diplocarpon coronariae</name>
    <dbReference type="NCBI Taxonomy" id="2795749"/>
    <lineage>
        <taxon>Eukaryota</taxon>
        <taxon>Fungi</taxon>
        <taxon>Dikarya</taxon>
        <taxon>Ascomycota</taxon>
        <taxon>Pezizomycotina</taxon>
        <taxon>Leotiomycetes</taxon>
        <taxon>Helotiales</taxon>
        <taxon>Drepanopezizaceae</taxon>
        <taxon>Diplocarpon</taxon>
    </lineage>
</organism>
<accession>A0A218YYE9</accession>
<dbReference type="OrthoDB" id="4347at2759"/>
<evidence type="ECO:0000313" key="3">
    <source>
        <dbReference type="Proteomes" id="UP000242519"/>
    </source>
</evidence>
<evidence type="ECO:0000313" key="2">
    <source>
        <dbReference type="EMBL" id="OWP00363.1"/>
    </source>
</evidence>
<proteinExistence type="predicted"/>
<comment type="caution">
    <text evidence="2">The sequence shown here is derived from an EMBL/GenBank/DDBJ whole genome shotgun (WGS) entry which is preliminary data.</text>
</comment>
<feature type="region of interest" description="Disordered" evidence="1">
    <location>
        <begin position="302"/>
        <end position="389"/>
    </location>
</feature>
<gene>
    <name evidence="2" type="ORF">B2J93_3913</name>
</gene>
<feature type="compositionally biased region" description="Polar residues" evidence="1">
    <location>
        <begin position="59"/>
        <end position="81"/>
    </location>
</feature>
<dbReference type="Proteomes" id="UP000242519">
    <property type="component" value="Unassembled WGS sequence"/>
</dbReference>
<feature type="compositionally biased region" description="Acidic residues" evidence="1">
    <location>
        <begin position="355"/>
        <end position="374"/>
    </location>
</feature>
<dbReference type="AlphaFoldDB" id="A0A218YYE9"/>
<keyword evidence="3" id="KW-1185">Reference proteome</keyword>
<feature type="region of interest" description="Disordered" evidence="1">
    <location>
        <begin position="834"/>
        <end position="855"/>
    </location>
</feature>